<name>T1A325_9ZZZZ</name>
<accession>T1A325</accession>
<proteinExistence type="predicted"/>
<organism evidence="2">
    <name type="scientific">mine drainage metagenome</name>
    <dbReference type="NCBI Taxonomy" id="410659"/>
    <lineage>
        <taxon>unclassified sequences</taxon>
        <taxon>metagenomes</taxon>
        <taxon>ecological metagenomes</taxon>
    </lineage>
</organism>
<evidence type="ECO:0000256" key="1">
    <source>
        <dbReference type="SAM" id="MobiDB-lite"/>
    </source>
</evidence>
<comment type="caution">
    <text evidence="2">The sequence shown here is derived from an EMBL/GenBank/DDBJ whole genome shotgun (WGS) entry which is preliminary data.</text>
</comment>
<dbReference type="EMBL" id="AUZX01008638">
    <property type="protein sequence ID" value="EQD54956.1"/>
    <property type="molecule type" value="Genomic_DNA"/>
</dbReference>
<gene>
    <name evidence="2" type="ORF">B1A_11979</name>
</gene>
<feature type="non-terminal residue" evidence="2">
    <location>
        <position position="121"/>
    </location>
</feature>
<protein>
    <submittedName>
        <fullName evidence="2">Uncharacterized protein</fullName>
    </submittedName>
</protein>
<sequence>MTVPGKGGRPKKKEREGHLLPGLLPGLSIDDPAVSERMGYVKAAFAASRGIKNGWKGSIAVPPGSLLDDICMQWQKQTNIPLEIPFHTFLILLAGYLIDRGVTVDVEGLKIRPDLWTIILA</sequence>
<dbReference type="AlphaFoldDB" id="T1A325"/>
<evidence type="ECO:0000313" key="2">
    <source>
        <dbReference type="EMBL" id="EQD54956.1"/>
    </source>
</evidence>
<feature type="region of interest" description="Disordered" evidence="1">
    <location>
        <begin position="1"/>
        <end position="20"/>
    </location>
</feature>
<reference evidence="2" key="1">
    <citation type="submission" date="2013-08" db="EMBL/GenBank/DDBJ databases">
        <authorList>
            <person name="Mendez C."/>
            <person name="Richter M."/>
            <person name="Ferrer M."/>
            <person name="Sanchez J."/>
        </authorList>
    </citation>
    <scope>NUCLEOTIDE SEQUENCE</scope>
</reference>
<reference evidence="2" key="2">
    <citation type="journal article" date="2014" name="ISME J.">
        <title>Microbial stratification in low pH oxic and suboxic macroscopic growths along an acid mine drainage.</title>
        <authorList>
            <person name="Mendez-Garcia C."/>
            <person name="Mesa V."/>
            <person name="Sprenger R.R."/>
            <person name="Richter M."/>
            <person name="Diez M.S."/>
            <person name="Solano J."/>
            <person name="Bargiela R."/>
            <person name="Golyshina O.V."/>
            <person name="Manteca A."/>
            <person name="Ramos J.L."/>
            <person name="Gallego J.R."/>
            <person name="Llorente I."/>
            <person name="Martins Dos Santos V.A."/>
            <person name="Jensen O.N."/>
            <person name="Pelaez A.I."/>
            <person name="Sanchez J."/>
            <person name="Ferrer M."/>
        </authorList>
    </citation>
    <scope>NUCLEOTIDE SEQUENCE</scope>
</reference>